<evidence type="ECO:0000256" key="6">
    <source>
        <dbReference type="ARBA" id="ARBA00022573"/>
    </source>
</evidence>
<evidence type="ECO:0000256" key="12">
    <source>
        <dbReference type="ARBA" id="ARBA00033354"/>
    </source>
</evidence>
<evidence type="ECO:0000256" key="3">
    <source>
        <dbReference type="ARBA" id="ARBA00011233"/>
    </source>
</evidence>
<comment type="similarity">
    <text evidence="2 15">Belongs to the Cob(I)alamin adenosyltransferase family.</text>
</comment>
<evidence type="ECO:0000256" key="14">
    <source>
        <dbReference type="ARBA" id="ARBA00048692"/>
    </source>
</evidence>
<reference evidence="17 18" key="1">
    <citation type="submission" date="2017-07" db="EMBL/GenBank/DDBJ databases">
        <title>The genome sequence of Paludifilum halophilum highlights mechanisms for microbial adaptation to high salt environemnts.</title>
        <authorList>
            <person name="Belbahri L."/>
        </authorList>
    </citation>
    <scope>NUCLEOTIDE SEQUENCE [LARGE SCALE GENOMIC DNA]</scope>
    <source>
        <strain evidence="17 18">DSM 102817</strain>
    </source>
</reference>
<keyword evidence="9 15" id="KW-0067">ATP-binding</keyword>
<evidence type="ECO:0000256" key="10">
    <source>
        <dbReference type="ARBA" id="ARBA00031529"/>
    </source>
</evidence>
<evidence type="ECO:0000313" key="17">
    <source>
        <dbReference type="EMBL" id="OYD08799.1"/>
    </source>
</evidence>
<comment type="subunit">
    <text evidence="3">Homotrimer.</text>
</comment>
<evidence type="ECO:0000256" key="5">
    <source>
        <dbReference type="ARBA" id="ARBA00020963"/>
    </source>
</evidence>
<dbReference type="AlphaFoldDB" id="A0A235B9W9"/>
<protein>
    <recommendedName>
        <fullName evidence="5 15">Corrinoid adenosyltransferase</fullName>
        <ecNumber evidence="4 15">2.5.1.17</ecNumber>
    </recommendedName>
    <alternativeName>
        <fullName evidence="10 15">Cob(II)alamin adenosyltransferase</fullName>
    </alternativeName>
    <alternativeName>
        <fullName evidence="12 15">Cob(II)yrinic acid a,c-diamide adenosyltransferase</fullName>
    </alternativeName>
    <alternativeName>
        <fullName evidence="11 15">Cobinamide/cobalamin adenosyltransferase</fullName>
    </alternativeName>
</protein>
<dbReference type="EMBL" id="NOWF01000002">
    <property type="protein sequence ID" value="OYD08799.1"/>
    <property type="molecule type" value="Genomic_DNA"/>
</dbReference>
<keyword evidence="18" id="KW-1185">Reference proteome</keyword>
<proteinExistence type="inferred from homology"/>
<dbReference type="SUPFAM" id="SSF89028">
    <property type="entry name" value="Cobalamin adenosyltransferase-like"/>
    <property type="match status" value="1"/>
</dbReference>
<dbReference type="FunFam" id="1.20.1200.10:FF:000001">
    <property type="entry name" value="Cob(I)yrinic acid a,c-diamide adenosyltransferase"/>
    <property type="match status" value="1"/>
</dbReference>
<comment type="catalytic activity">
    <reaction evidence="14 15">
        <text>2 cob(II)alamin + reduced [electron-transfer flavoprotein] + 2 ATP = 2 adenosylcob(III)alamin + 2 triphosphate + oxidized [electron-transfer flavoprotein] + 3 H(+)</text>
        <dbReference type="Rhea" id="RHEA:28671"/>
        <dbReference type="Rhea" id="RHEA-COMP:10685"/>
        <dbReference type="Rhea" id="RHEA-COMP:10686"/>
        <dbReference type="ChEBI" id="CHEBI:15378"/>
        <dbReference type="ChEBI" id="CHEBI:16304"/>
        <dbReference type="ChEBI" id="CHEBI:18036"/>
        <dbReference type="ChEBI" id="CHEBI:18408"/>
        <dbReference type="ChEBI" id="CHEBI:30616"/>
        <dbReference type="ChEBI" id="CHEBI:57692"/>
        <dbReference type="ChEBI" id="CHEBI:58307"/>
        <dbReference type="EC" id="2.5.1.17"/>
    </reaction>
</comment>
<dbReference type="InterPro" id="IPR029499">
    <property type="entry name" value="PduO-typ"/>
</dbReference>
<keyword evidence="6 15" id="KW-0169">Cobalamin biosynthesis</keyword>
<evidence type="ECO:0000256" key="11">
    <source>
        <dbReference type="ARBA" id="ARBA00033334"/>
    </source>
</evidence>
<keyword evidence="7 15" id="KW-0808">Transferase</keyword>
<dbReference type="UniPathway" id="UPA00148">
    <property type="reaction ID" value="UER00233"/>
</dbReference>
<evidence type="ECO:0000256" key="1">
    <source>
        <dbReference type="ARBA" id="ARBA00005121"/>
    </source>
</evidence>
<sequence length="199" mass="22518">MQIYTRRGDAGETAVFGARVPKDDPRVEACGTVDEANCFVGDAIARMAERDQERYADMIEVLTEVQQEIFDVGSDFAVVKGKRPYKITMEQVDRLEPLIDQYLSQAMAVKKFILPGGTTISSALHLCRTVVRRAERRAVTLTDHGEINDAARRYLNRLSDLFFALARAANARENREDVQYVRGRDVFRDRSRKEGKAGK</sequence>
<comment type="caution">
    <text evidence="17">The sequence shown here is derived from an EMBL/GenBank/DDBJ whole genome shotgun (WGS) entry which is preliminary data.</text>
</comment>
<dbReference type="InterPro" id="IPR016030">
    <property type="entry name" value="CblAdoTrfase-like"/>
</dbReference>
<dbReference type="Proteomes" id="UP000215459">
    <property type="component" value="Unassembled WGS sequence"/>
</dbReference>
<evidence type="ECO:0000256" key="4">
    <source>
        <dbReference type="ARBA" id="ARBA00012454"/>
    </source>
</evidence>
<keyword evidence="8 15" id="KW-0547">Nucleotide-binding</keyword>
<dbReference type="EC" id="2.5.1.17" evidence="4 15"/>
<gene>
    <name evidence="17" type="ORF">CHM34_03105</name>
</gene>
<organism evidence="17 18">
    <name type="scientific">Paludifilum halophilum</name>
    <dbReference type="NCBI Taxonomy" id="1642702"/>
    <lineage>
        <taxon>Bacteria</taxon>
        <taxon>Bacillati</taxon>
        <taxon>Bacillota</taxon>
        <taxon>Bacilli</taxon>
        <taxon>Bacillales</taxon>
        <taxon>Thermoactinomycetaceae</taxon>
        <taxon>Paludifilum</taxon>
    </lineage>
</organism>
<dbReference type="Pfam" id="PF01923">
    <property type="entry name" value="Cob_adeno_trans"/>
    <property type="match status" value="1"/>
</dbReference>
<evidence type="ECO:0000259" key="16">
    <source>
        <dbReference type="Pfam" id="PF01923"/>
    </source>
</evidence>
<evidence type="ECO:0000256" key="2">
    <source>
        <dbReference type="ARBA" id="ARBA00007487"/>
    </source>
</evidence>
<dbReference type="RefSeq" id="WP_094263147.1">
    <property type="nucleotide sequence ID" value="NZ_NOWF01000002.1"/>
</dbReference>
<dbReference type="NCBIfam" id="TIGR00636">
    <property type="entry name" value="PduO_Nterm"/>
    <property type="match status" value="1"/>
</dbReference>
<dbReference type="GO" id="GO:0008817">
    <property type="term" value="F:corrinoid adenosyltransferase activity"/>
    <property type="evidence" value="ECO:0007669"/>
    <property type="project" value="UniProtKB-UniRule"/>
</dbReference>
<feature type="domain" description="Cobalamin adenosyltransferase-like" evidence="16">
    <location>
        <begin position="3"/>
        <end position="168"/>
    </location>
</feature>
<evidence type="ECO:0000256" key="8">
    <source>
        <dbReference type="ARBA" id="ARBA00022741"/>
    </source>
</evidence>
<evidence type="ECO:0000256" key="9">
    <source>
        <dbReference type="ARBA" id="ARBA00022840"/>
    </source>
</evidence>
<evidence type="ECO:0000256" key="7">
    <source>
        <dbReference type="ARBA" id="ARBA00022679"/>
    </source>
</evidence>
<comment type="catalytic activity">
    <reaction evidence="13 15">
        <text>2 cob(II)yrinate a,c diamide + reduced [electron-transfer flavoprotein] + 2 ATP = 2 adenosylcob(III)yrinate a,c-diamide + 2 triphosphate + oxidized [electron-transfer flavoprotein] + 3 H(+)</text>
        <dbReference type="Rhea" id="RHEA:11528"/>
        <dbReference type="Rhea" id="RHEA-COMP:10685"/>
        <dbReference type="Rhea" id="RHEA-COMP:10686"/>
        <dbReference type="ChEBI" id="CHEBI:15378"/>
        <dbReference type="ChEBI" id="CHEBI:18036"/>
        <dbReference type="ChEBI" id="CHEBI:30616"/>
        <dbReference type="ChEBI" id="CHEBI:57692"/>
        <dbReference type="ChEBI" id="CHEBI:58307"/>
        <dbReference type="ChEBI" id="CHEBI:58503"/>
        <dbReference type="ChEBI" id="CHEBI:58537"/>
        <dbReference type="EC" id="2.5.1.17"/>
    </reaction>
</comment>
<dbReference type="PANTHER" id="PTHR12213:SF0">
    <property type="entry name" value="CORRINOID ADENOSYLTRANSFERASE MMAB"/>
    <property type="match status" value="1"/>
</dbReference>
<comment type="pathway">
    <text evidence="1 15">Cofactor biosynthesis; adenosylcobalamin biosynthesis; adenosylcobalamin from cob(II)yrinate a,c-diamide: step 2/7.</text>
</comment>
<dbReference type="PANTHER" id="PTHR12213">
    <property type="entry name" value="CORRINOID ADENOSYLTRANSFERASE"/>
    <property type="match status" value="1"/>
</dbReference>
<evidence type="ECO:0000313" key="18">
    <source>
        <dbReference type="Proteomes" id="UP000215459"/>
    </source>
</evidence>
<evidence type="ECO:0000256" key="13">
    <source>
        <dbReference type="ARBA" id="ARBA00048555"/>
    </source>
</evidence>
<dbReference type="GO" id="GO:0009236">
    <property type="term" value="P:cobalamin biosynthetic process"/>
    <property type="evidence" value="ECO:0007669"/>
    <property type="project" value="UniProtKB-UniRule"/>
</dbReference>
<dbReference type="GO" id="GO:0005524">
    <property type="term" value="F:ATP binding"/>
    <property type="evidence" value="ECO:0007669"/>
    <property type="project" value="UniProtKB-UniRule"/>
</dbReference>
<dbReference type="Gene3D" id="1.20.1200.10">
    <property type="entry name" value="Cobalamin adenosyltransferase-like"/>
    <property type="match status" value="1"/>
</dbReference>
<dbReference type="OrthoDB" id="9778896at2"/>
<dbReference type="InterPro" id="IPR036451">
    <property type="entry name" value="CblAdoTrfase-like_sf"/>
</dbReference>
<evidence type="ECO:0000256" key="15">
    <source>
        <dbReference type="RuleBase" id="RU366026"/>
    </source>
</evidence>
<name>A0A235B9W9_9BACL</name>
<accession>A0A235B9W9</accession>